<name>A0AAD9D1K3_GLOAC</name>
<sequence>MDHTPIPSRLGIFRLKEADTKSGLFSRLGKKYIFAVAEKYPLNLDDALVLVYFPLIPYGSSDAIIFTKIESERGFRRYAAVVARGDPQFAIEMRHCPAEEATSKYSGTQGSVSERLGIHGSPVPNNQEKARFHSLADVISQRQDKKTIDTVKIGLKFRRSWVGSPEYTEWKEEAGTPVKYRTEDFKVWDDTNAQIVMLFHHFNRAKKPSGARFSIDLVQNSGNSNGYLIHQEHVLPVLAKATMHALLAWNYWTHDLQEASPIRRDEEESS</sequence>
<comment type="caution">
    <text evidence="1">The sequence shown here is derived from an EMBL/GenBank/DDBJ whole genome shotgun (WGS) entry which is preliminary data.</text>
</comment>
<dbReference type="Proteomes" id="UP001244207">
    <property type="component" value="Unassembled WGS sequence"/>
</dbReference>
<dbReference type="RefSeq" id="XP_060370070.1">
    <property type="nucleotide sequence ID" value="XM_060507194.1"/>
</dbReference>
<evidence type="ECO:0000313" key="1">
    <source>
        <dbReference type="EMBL" id="KAK1730015.1"/>
    </source>
</evidence>
<dbReference type="EMBL" id="JAHMHS010000008">
    <property type="protein sequence ID" value="KAK1730015.1"/>
    <property type="molecule type" value="Genomic_DNA"/>
</dbReference>
<protein>
    <submittedName>
        <fullName evidence="1">Uncharacterized protein</fullName>
    </submittedName>
</protein>
<proteinExistence type="predicted"/>
<organism evidence="1 2">
    <name type="scientific">Glomerella acutata</name>
    <name type="common">Colletotrichum acutatum</name>
    <dbReference type="NCBI Taxonomy" id="27357"/>
    <lineage>
        <taxon>Eukaryota</taxon>
        <taxon>Fungi</taxon>
        <taxon>Dikarya</taxon>
        <taxon>Ascomycota</taxon>
        <taxon>Pezizomycotina</taxon>
        <taxon>Sordariomycetes</taxon>
        <taxon>Hypocreomycetidae</taxon>
        <taxon>Glomerellales</taxon>
        <taxon>Glomerellaceae</taxon>
        <taxon>Colletotrichum</taxon>
        <taxon>Colletotrichum acutatum species complex</taxon>
    </lineage>
</organism>
<keyword evidence="2" id="KW-1185">Reference proteome</keyword>
<dbReference type="AlphaFoldDB" id="A0AAD9D1K3"/>
<reference evidence="1" key="1">
    <citation type="submission" date="2021-12" db="EMBL/GenBank/DDBJ databases">
        <title>Comparative genomics, transcriptomics and evolutionary studies reveal genomic signatures of adaptation to plant cell wall in hemibiotrophic fungi.</title>
        <authorList>
            <consortium name="DOE Joint Genome Institute"/>
            <person name="Baroncelli R."/>
            <person name="Diaz J.F."/>
            <person name="Benocci T."/>
            <person name="Peng M."/>
            <person name="Battaglia E."/>
            <person name="Haridas S."/>
            <person name="Andreopoulos W."/>
            <person name="Labutti K."/>
            <person name="Pangilinan J."/>
            <person name="Floch G.L."/>
            <person name="Makela M.R."/>
            <person name="Henrissat B."/>
            <person name="Grigoriev I.V."/>
            <person name="Crouch J.A."/>
            <person name="De Vries R.P."/>
            <person name="Sukno S.A."/>
            <person name="Thon M.R."/>
        </authorList>
    </citation>
    <scope>NUCLEOTIDE SEQUENCE</scope>
    <source>
        <strain evidence="1">CBS 112980</strain>
    </source>
</reference>
<evidence type="ECO:0000313" key="2">
    <source>
        <dbReference type="Proteomes" id="UP001244207"/>
    </source>
</evidence>
<dbReference type="GeneID" id="85391093"/>
<accession>A0AAD9D1K3</accession>
<gene>
    <name evidence="1" type="ORF">BDZ83DRAFT_602812</name>
</gene>